<comment type="catalytic activity">
    <reaction evidence="7">
        <text>L-threonyl-[protein] + ATP = O-phospho-L-threonyl-[protein] + ADP + H(+)</text>
        <dbReference type="Rhea" id="RHEA:46608"/>
        <dbReference type="Rhea" id="RHEA-COMP:11060"/>
        <dbReference type="Rhea" id="RHEA-COMP:11605"/>
        <dbReference type="ChEBI" id="CHEBI:15378"/>
        <dbReference type="ChEBI" id="CHEBI:30013"/>
        <dbReference type="ChEBI" id="CHEBI:30616"/>
        <dbReference type="ChEBI" id="CHEBI:61977"/>
        <dbReference type="ChEBI" id="CHEBI:456216"/>
        <dbReference type="EC" id="2.7.11.1"/>
    </reaction>
</comment>
<comment type="caution">
    <text evidence="11">The sequence shown here is derived from an EMBL/GenBank/DDBJ whole genome shotgun (WGS) entry which is preliminary data.</text>
</comment>
<feature type="compositionally biased region" description="Basic and acidic residues" evidence="9">
    <location>
        <begin position="157"/>
        <end position="176"/>
    </location>
</feature>
<dbReference type="AlphaFoldDB" id="A0A834TKD1"/>
<dbReference type="Gene3D" id="1.10.510.10">
    <property type="entry name" value="Transferase(Phosphotransferase) domain 1"/>
    <property type="match status" value="2"/>
</dbReference>
<dbReference type="SMART" id="SM00219">
    <property type="entry name" value="TyrKc"/>
    <property type="match status" value="1"/>
</dbReference>
<comment type="catalytic activity">
    <reaction evidence="8">
        <text>L-seryl-[protein] + ATP = O-phospho-L-seryl-[protein] + ADP + H(+)</text>
        <dbReference type="Rhea" id="RHEA:17989"/>
        <dbReference type="Rhea" id="RHEA-COMP:9863"/>
        <dbReference type="Rhea" id="RHEA-COMP:11604"/>
        <dbReference type="ChEBI" id="CHEBI:15378"/>
        <dbReference type="ChEBI" id="CHEBI:29999"/>
        <dbReference type="ChEBI" id="CHEBI:30616"/>
        <dbReference type="ChEBI" id="CHEBI:83421"/>
        <dbReference type="ChEBI" id="CHEBI:456216"/>
        <dbReference type="EC" id="2.7.11.1"/>
    </reaction>
</comment>
<dbReference type="InterPro" id="IPR011009">
    <property type="entry name" value="Kinase-like_dom_sf"/>
</dbReference>
<dbReference type="PROSITE" id="PS50011">
    <property type="entry name" value="PROTEIN_KINASE_DOM"/>
    <property type="match status" value="1"/>
</dbReference>
<accession>A0A834TKD1</accession>
<evidence type="ECO:0000256" key="9">
    <source>
        <dbReference type="SAM" id="MobiDB-lite"/>
    </source>
</evidence>
<dbReference type="GO" id="GO:0005886">
    <property type="term" value="C:plasma membrane"/>
    <property type="evidence" value="ECO:0007669"/>
    <property type="project" value="TreeGrafter"/>
</dbReference>
<evidence type="ECO:0000256" key="5">
    <source>
        <dbReference type="ARBA" id="ARBA00022777"/>
    </source>
</evidence>
<dbReference type="InterPro" id="IPR000719">
    <property type="entry name" value="Prot_kinase_dom"/>
</dbReference>
<keyword evidence="4" id="KW-0547">Nucleotide-binding</keyword>
<evidence type="ECO:0000256" key="1">
    <source>
        <dbReference type="ARBA" id="ARBA00012513"/>
    </source>
</evidence>
<dbReference type="Pfam" id="PF07714">
    <property type="entry name" value="PK_Tyr_Ser-Thr"/>
    <property type="match status" value="1"/>
</dbReference>
<evidence type="ECO:0000256" key="8">
    <source>
        <dbReference type="ARBA" id="ARBA00048679"/>
    </source>
</evidence>
<dbReference type="EMBL" id="JAAIUW010000008">
    <property type="protein sequence ID" value="KAF7822386.1"/>
    <property type="molecule type" value="Genomic_DNA"/>
</dbReference>
<feature type="domain" description="Protein kinase" evidence="10">
    <location>
        <begin position="1"/>
        <end position="192"/>
    </location>
</feature>
<keyword evidence="3" id="KW-0808">Transferase</keyword>
<feature type="compositionally biased region" description="Polar residues" evidence="9">
    <location>
        <begin position="183"/>
        <end position="192"/>
    </location>
</feature>
<dbReference type="GO" id="GO:0004714">
    <property type="term" value="F:transmembrane receptor protein tyrosine kinase activity"/>
    <property type="evidence" value="ECO:0007669"/>
    <property type="project" value="InterPro"/>
</dbReference>
<organism evidence="11 12">
    <name type="scientific">Senna tora</name>
    <dbReference type="NCBI Taxonomy" id="362788"/>
    <lineage>
        <taxon>Eukaryota</taxon>
        <taxon>Viridiplantae</taxon>
        <taxon>Streptophyta</taxon>
        <taxon>Embryophyta</taxon>
        <taxon>Tracheophyta</taxon>
        <taxon>Spermatophyta</taxon>
        <taxon>Magnoliopsida</taxon>
        <taxon>eudicotyledons</taxon>
        <taxon>Gunneridae</taxon>
        <taxon>Pentapetalae</taxon>
        <taxon>rosids</taxon>
        <taxon>fabids</taxon>
        <taxon>Fabales</taxon>
        <taxon>Fabaceae</taxon>
        <taxon>Caesalpinioideae</taxon>
        <taxon>Cassia clade</taxon>
        <taxon>Senna</taxon>
    </lineage>
</organism>
<sequence>MSRGTLRDHLNNANTPPLTWKQRLQICIGAAKGLHYLHTAATHTIIHRDVKSTNILLDEKWVAKVSDFGLSRIGPMGVSKAHVTTVVKGSVGYYEEGIVREIVDPALKGKIVAECLGKFSEIAVTCLVDDGTKRPSMSDVVWGLEFALQLQENGEQHEMMNDSSEWKEVEGSKSVEDSDEYLFSSNNNTSVG</sequence>
<dbReference type="GO" id="GO:0005524">
    <property type="term" value="F:ATP binding"/>
    <property type="evidence" value="ECO:0007669"/>
    <property type="project" value="UniProtKB-KW"/>
</dbReference>
<keyword evidence="2" id="KW-0723">Serine/threonine-protein kinase</keyword>
<dbReference type="PANTHER" id="PTHR27003:SF434">
    <property type="entry name" value="RECEPTOR-LIKE PROTEIN KINASE FERONIA"/>
    <property type="match status" value="1"/>
</dbReference>
<evidence type="ECO:0000256" key="6">
    <source>
        <dbReference type="ARBA" id="ARBA00022840"/>
    </source>
</evidence>
<evidence type="ECO:0000313" key="12">
    <source>
        <dbReference type="Proteomes" id="UP000634136"/>
    </source>
</evidence>
<dbReference type="PROSITE" id="PS00108">
    <property type="entry name" value="PROTEIN_KINASE_ST"/>
    <property type="match status" value="1"/>
</dbReference>
<dbReference type="InterPro" id="IPR008271">
    <property type="entry name" value="Ser/Thr_kinase_AS"/>
</dbReference>
<dbReference type="InterPro" id="IPR001245">
    <property type="entry name" value="Ser-Thr/Tyr_kinase_cat_dom"/>
</dbReference>
<dbReference type="GO" id="GO:0004674">
    <property type="term" value="F:protein serine/threonine kinase activity"/>
    <property type="evidence" value="ECO:0007669"/>
    <property type="project" value="UniProtKB-KW"/>
</dbReference>
<evidence type="ECO:0000256" key="2">
    <source>
        <dbReference type="ARBA" id="ARBA00022527"/>
    </source>
</evidence>
<protein>
    <recommendedName>
        <fullName evidence="1">non-specific serine/threonine protein kinase</fullName>
        <ecNumber evidence="1">2.7.11.1</ecNumber>
    </recommendedName>
</protein>
<dbReference type="PANTHER" id="PTHR27003">
    <property type="entry name" value="OS07G0166700 PROTEIN"/>
    <property type="match status" value="1"/>
</dbReference>
<evidence type="ECO:0000256" key="3">
    <source>
        <dbReference type="ARBA" id="ARBA00022679"/>
    </source>
</evidence>
<dbReference type="InterPro" id="IPR045272">
    <property type="entry name" value="ANXUR1/2-like"/>
</dbReference>
<evidence type="ECO:0000313" key="11">
    <source>
        <dbReference type="EMBL" id="KAF7822386.1"/>
    </source>
</evidence>
<dbReference type="InterPro" id="IPR020635">
    <property type="entry name" value="Tyr_kinase_cat_dom"/>
</dbReference>
<evidence type="ECO:0000256" key="7">
    <source>
        <dbReference type="ARBA" id="ARBA00047899"/>
    </source>
</evidence>
<reference evidence="11" key="1">
    <citation type="submission" date="2020-09" db="EMBL/GenBank/DDBJ databases">
        <title>Genome-Enabled Discovery of Anthraquinone Biosynthesis in Senna tora.</title>
        <authorList>
            <person name="Kang S.-H."/>
            <person name="Pandey R.P."/>
            <person name="Lee C.-M."/>
            <person name="Sim J.-S."/>
            <person name="Jeong J.-T."/>
            <person name="Choi B.-S."/>
            <person name="Jung M."/>
            <person name="Ginzburg D."/>
            <person name="Zhao K."/>
            <person name="Won S.Y."/>
            <person name="Oh T.-J."/>
            <person name="Yu Y."/>
            <person name="Kim N.-H."/>
            <person name="Lee O.R."/>
            <person name="Lee T.-H."/>
            <person name="Bashyal P."/>
            <person name="Kim T.-S."/>
            <person name="Lee W.-H."/>
            <person name="Kawkins C."/>
            <person name="Kim C.-K."/>
            <person name="Kim J.S."/>
            <person name="Ahn B.O."/>
            <person name="Rhee S.Y."/>
            <person name="Sohng J.K."/>
        </authorList>
    </citation>
    <scope>NUCLEOTIDE SEQUENCE</scope>
    <source>
        <tissue evidence="11">Leaf</tissue>
    </source>
</reference>
<keyword evidence="12" id="KW-1185">Reference proteome</keyword>
<evidence type="ECO:0000256" key="4">
    <source>
        <dbReference type="ARBA" id="ARBA00022741"/>
    </source>
</evidence>
<name>A0A834TKD1_9FABA</name>
<evidence type="ECO:0000259" key="10">
    <source>
        <dbReference type="PROSITE" id="PS50011"/>
    </source>
</evidence>
<proteinExistence type="predicted"/>
<dbReference type="FunFam" id="1.10.510.10:FF:001023">
    <property type="entry name" value="Os07g0541700 protein"/>
    <property type="match status" value="1"/>
</dbReference>
<dbReference type="EC" id="2.7.11.1" evidence="1"/>
<keyword evidence="11" id="KW-0675">Receptor</keyword>
<keyword evidence="6" id="KW-0067">ATP-binding</keyword>
<dbReference type="OrthoDB" id="2013824at2759"/>
<gene>
    <name evidence="11" type="ORF">G2W53_027841</name>
</gene>
<keyword evidence="5 11" id="KW-0418">Kinase</keyword>
<feature type="region of interest" description="Disordered" evidence="9">
    <location>
        <begin position="157"/>
        <end position="192"/>
    </location>
</feature>
<dbReference type="GO" id="GO:0009506">
    <property type="term" value="C:plasmodesma"/>
    <property type="evidence" value="ECO:0007669"/>
    <property type="project" value="TreeGrafter"/>
</dbReference>
<dbReference type="SUPFAM" id="SSF56112">
    <property type="entry name" value="Protein kinase-like (PK-like)"/>
    <property type="match status" value="1"/>
</dbReference>
<dbReference type="Proteomes" id="UP000634136">
    <property type="component" value="Unassembled WGS sequence"/>
</dbReference>